<dbReference type="InterPro" id="IPR051783">
    <property type="entry name" value="NAD(P)-dependent_oxidoreduct"/>
</dbReference>
<sequence length="312" mass="33901">MTERILITGANGFVGKALCKYFVAHGYRVRGVVRGKKRPLADVEYAPIHDLASVSRAEWTGLLDDVQVVIHCAALVHQMQGVADPDEYYRVNTAATATLAEAAADAGVSRFIFLSTAKVLGEFTRPGRPFRADDSANPQDDYARSKWLAEQALTESGIRTDMDVVIIRPPLIYGSGVGGNFELLMKLVEKGLPLPFGSVDNKRSLLAINNLVDVLGLCLRKSESLSGTYLVSDGNDVSTRDLVTAMAMSTGKSVRLFPCPVTVLRVIGACLGKKTVIDRLCGDLSVECAPIQRALDWHPRHSLQTVLAYKEP</sequence>
<evidence type="ECO:0000313" key="2">
    <source>
        <dbReference type="EMBL" id="MEA1081459.1"/>
    </source>
</evidence>
<dbReference type="InterPro" id="IPR001509">
    <property type="entry name" value="Epimerase_deHydtase"/>
</dbReference>
<evidence type="ECO:0000259" key="1">
    <source>
        <dbReference type="Pfam" id="PF01370"/>
    </source>
</evidence>
<feature type="domain" description="NAD-dependent epimerase/dehydratase" evidence="1">
    <location>
        <begin position="5"/>
        <end position="224"/>
    </location>
</feature>
<keyword evidence="3" id="KW-1185">Reference proteome</keyword>
<dbReference type="PANTHER" id="PTHR48079">
    <property type="entry name" value="PROTEIN YEEZ"/>
    <property type="match status" value="1"/>
</dbReference>
<dbReference type="InterPro" id="IPR036291">
    <property type="entry name" value="NAD(P)-bd_dom_sf"/>
</dbReference>
<protein>
    <submittedName>
        <fullName evidence="2">NAD-dependent epimerase/dehydratase family protein</fullName>
    </submittedName>
</protein>
<dbReference type="RefSeq" id="WP_322855916.1">
    <property type="nucleotide sequence ID" value="NZ_JAYDCJ010000003.1"/>
</dbReference>
<proteinExistence type="predicted"/>
<dbReference type="Proteomes" id="UP001305746">
    <property type="component" value="Unassembled WGS sequence"/>
</dbReference>
<name>A0ABU5P072_9GAMM</name>
<dbReference type="SUPFAM" id="SSF51735">
    <property type="entry name" value="NAD(P)-binding Rossmann-fold domains"/>
    <property type="match status" value="1"/>
</dbReference>
<dbReference type="EMBL" id="JAYDCJ010000003">
    <property type="protein sequence ID" value="MEA1081459.1"/>
    <property type="molecule type" value="Genomic_DNA"/>
</dbReference>
<evidence type="ECO:0000313" key="3">
    <source>
        <dbReference type="Proteomes" id="UP001305746"/>
    </source>
</evidence>
<dbReference type="Gene3D" id="3.40.50.720">
    <property type="entry name" value="NAD(P)-binding Rossmann-like Domain"/>
    <property type="match status" value="1"/>
</dbReference>
<dbReference type="Pfam" id="PF01370">
    <property type="entry name" value="Epimerase"/>
    <property type="match status" value="1"/>
</dbReference>
<dbReference type="PANTHER" id="PTHR48079:SF6">
    <property type="entry name" value="NAD(P)-BINDING DOMAIN-CONTAINING PROTEIN-RELATED"/>
    <property type="match status" value="1"/>
</dbReference>
<comment type="caution">
    <text evidence="2">The sequence shown here is derived from an EMBL/GenBank/DDBJ whole genome shotgun (WGS) entry which is preliminary data.</text>
</comment>
<organism evidence="2 3">
    <name type="scientific">Marinobacter qingdaonensis</name>
    <dbReference type="NCBI Taxonomy" id="3108486"/>
    <lineage>
        <taxon>Bacteria</taxon>
        <taxon>Pseudomonadati</taxon>
        <taxon>Pseudomonadota</taxon>
        <taxon>Gammaproteobacteria</taxon>
        <taxon>Pseudomonadales</taxon>
        <taxon>Marinobacteraceae</taxon>
        <taxon>Marinobacter</taxon>
    </lineage>
</organism>
<accession>A0ABU5P072</accession>
<reference evidence="2 3" key="1">
    <citation type="submission" date="2023-12" db="EMBL/GenBank/DDBJ databases">
        <title>Marinobacter qingdaonensis sp. nov., isolated from the intertidal sediment of Qingdao, PR China.</title>
        <authorList>
            <person name="Li Y."/>
        </authorList>
    </citation>
    <scope>NUCLEOTIDE SEQUENCE [LARGE SCALE GENOMIC DNA]</scope>
    <source>
        <strain evidence="2 3">ASW11-75</strain>
    </source>
</reference>
<gene>
    <name evidence="2" type="ORF">U5822_12305</name>
</gene>